<dbReference type="EMBL" id="CP061800">
    <property type="protein sequence ID" value="QTA92862.1"/>
    <property type="molecule type" value="Genomic_DNA"/>
</dbReference>
<evidence type="ECO:0000259" key="1">
    <source>
        <dbReference type="Pfam" id="PF00497"/>
    </source>
</evidence>
<evidence type="ECO:0000313" key="3">
    <source>
        <dbReference type="Proteomes" id="UP000663722"/>
    </source>
</evidence>
<name>A0A975GTD4_9BACT</name>
<dbReference type="Gene3D" id="3.40.190.10">
    <property type="entry name" value="Periplasmic binding protein-like II"/>
    <property type="match status" value="2"/>
</dbReference>
<reference evidence="2" key="1">
    <citation type="journal article" date="2021" name="Microb. Physiol.">
        <title>Proteogenomic Insights into the Physiology of Marine, Sulfate-Reducing, Filamentous Desulfonema limicola and Desulfonema magnum.</title>
        <authorList>
            <person name="Schnaars V."/>
            <person name="Wohlbrand L."/>
            <person name="Scheve S."/>
            <person name="Hinrichs C."/>
            <person name="Reinhardt R."/>
            <person name="Rabus R."/>
        </authorList>
    </citation>
    <scope>NUCLEOTIDE SEQUENCE</scope>
    <source>
        <strain evidence="2">4be13</strain>
    </source>
</reference>
<dbReference type="KEGG" id="dmm:dnm_089550"/>
<dbReference type="Proteomes" id="UP000663722">
    <property type="component" value="Chromosome"/>
</dbReference>
<dbReference type="SUPFAM" id="SSF53850">
    <property type="entry name" value="Periplasmic binding protein-like II"/>
    <property type="match status" value="1"/>
</dbReference>
<evidence type="ECO:0000313" key="2">
    <source>
        <dbReference type="EMBL" id="QTA92862.1"/>
    </source>
</evidence>
<keyword evidence="3" id="KW-1185">Reference proteome</keyword>
<proteinExistence type="predicted"/>
<sequence length="242" mass="27565">MLIFIRIIILLPAILCMIIGVTASAKDLKASIAQMPIHAESKDKGVLVDLVKAIAEVSGHKTDIRVVPFKRSVYYVTSGKADFHLPLIKNPALREETLDYDYSTETIFHVNFVLYSNKNKAINKAHLKNYYIETDLAHVRYFDFPVHPSSKIKNSLIKADMGRTDGFIFADTACDPLIKKYNFKNIRRKLYKRFEVKIVLPKGGRGGETDKILTSAINKLRKSGRYQKIMGTIDLPYDDWQP</sequence>
<dbReference type="Pfam" id="PF00497">
    <property type="entry name" value="SBP_bac_3"/>
    <property type="match status" value="1"/>
</dbReference>
<feature type="domain" description="Solute-binding protein family 3/N-terminal" evidence="1">
    <location>
        <begin position="40"/>
        <end position="230"/>
    </location>
</feature>
<dbReference type="RefSeq" id="WP_207680050.1">
    <property type="nucleotide sequence ID" value="NZ_CP061800.1"/>
</dbReference>
<organism evidence="2 3">
    <name type="scientific">Desulfonema magnum</name>
    <dbReference type="NCBI Taxonomy" id="45655"/>
    <lineage>
        <taxon>Bacteria</taxon>
        <taxon>Pseudomonadati</taxon>
        <taxon>Thermodesulfobacteriota</taxon>
        <taxon>Desulfobacteria</taxon>
        <taxon>Desulfobacterales</taxon>
        <taxon>Desulfococcaceae</taxon>
        <taxon>Desulfonema</taxon>
    </lineage>
</organism>
<accession>A0A975GTD4</accession>
<dbReference type="AlphaFoldDB" id="A0A975GTD4"/>
<protein>
    <submittedName>
        <fullName evidence="2">ABC transporter, solute-binding protein family 3</fullName>
    </submittedName>
</protein>
<dbReference type="InterPro" id="IPR001638">
    <property type="entry name" value="Solute-binding_3/MltF_N"/>
</dbReference>
<gene>
    <name evidence="2" type="ORF">dnm_089550</name>
</gene>